<accession>A0AB39ZAC6</accession>
<keyword evidence="9" id="KW-1185">Reference proteome</keyword>
<organism evidence="9 10">
    <name type="scientific">Drosophila suzukii</name>
    <name type="common">Spotted-wing drosophila fruit fly</name>
    <dbReference type="NCBI Taxonomy" id="28584"/>
    <lineage>
        <taxon>Eukaryota</taxon>
        <taxon>Metazoa</taxon>
        <taxon>Ecdysozoa</taxon>
        <taxon>Arthropoda</taxon>
        <taxon>Hexapoda</taxon>
        <taxon>Insecta</taxon>
        <taxon>Pterygota</taxon>
        <taxon>Neoptera</taxon>
        <taxon>Endopterygota</taxon>
        <taxon>Diptera</taxon>
        <taxon>Brachycera</taxon>
        <taxon>Muscomorpha</taxon>
        <taxon>Ephydroidea</taxon>
        <taxon>Drosophilidae</taxon>
        <taxon>Drosophila</taxon>
        <taxon>Sophophora</taxon>
    </lineage>
</organism>
<evidence type="ECO:0000256" key="3">
    <source>
        <dbReference type="ARBA" id="ARBA00022692"/>
    </source>
</evidence>
<sequence length="347" mass="39611">MPEDVMVPAGDYKLVKQFRREQEKRRKKDLPWSKRIFDIDEHTLFGRTAWAWFRIVGFYLVLYSIIILIVAFWIGIFMLAIIDPHKPRWLKGPPGLSMVPYNSSAISFYEHLMGEVIPIADGIDAFLNKLNDDAIEFFNECNQDEMWGYVSRQPCVFIKLNKVIGFQPETYDTQDDLPKEVPSGLDETLRKYGPTPKIWITCEVTKGPQPEIVFFPGPYYEASEKMTGVQRVVAVQMNNMPTNSEVHFSCKVWARNIPIDNKFQGKGQLKFAMHVRVDTAMERADPPAEMNTTAASVVTVPMATQPEIKPEDRRGGLELPPAPPKEDDAKDRNLDEAKAEPMTEPPS</sequence>
<dbReference type="PANTHER" id="PTHR11523:SF28">
    <property type="entry name" value="NA_K-ATPASE BETA SUBUNIT ISOFORM 4-RELATED"/>
    <property type="match status" value="1"/>
</dbReference>
<dbReference type="GeneID" id="108010747"/>
<keyword evidence="3 8" id="KW-0812">Transmembrane</keyword>
<dbReference type="GO" id="GO:0006883">
    <property type="term" value="P:intracellular sodium ion homeostasis"/>
    <property type="evidence" value="ECO:0007669"/>
    <property type="project" value="TreeGrafter"/>
</dbReference>
<evidence type="ECO:0000256" key="4">
    <source>
        <dbReference type="ARBA" id="ARBA00022968"/>
    </source>
</evidence>
<proteinExistence type="inferred from homology"/>
<evidence type="ECO:0000256" key="2">
    <source>
        <dbReference type="ARBA" id="ARBA00005876"/>
    </source>
</evidence>
<evidence type="ECO:0000256" key="8">
    <source>
        <dbReference type="SAM" id="Phobius"/>
    </source>
</evidence>
<dbReference type="Proteomes" id="UP001652628">
    <property type="component" value="Chromosome 3"/>
</dbReference>
<keyword evidence="6 8" id="KW-0472">Membrane</keyword>
<name>A0AB39ZAC6_DROSZ</name>
<comment type="similarity">
    <text evidence="2">Belongs to the X(+)/potassium ATPases subunit beta family.</text>
</comment>
<protein>
    <submittedName>
        <fullName evidence="10">Sodium/potassium-transporting ATPase subunit beta-1</fullName>
    </submittedName>
</protein>
<dbReference type="InterPro" id="IPR038702">
    <property type="entry name" value="Na/K_ATPase_sub_beta_sf"/>
</dbReference>
<evidence type="ECO:0000256" key="6">
    <source>
        <dbReference type="ARBA" id="ARBA00023136"/>
    </source>
</evidence>
<dbReference type="Gene3D" id="2.60.40.1660">
    <property type="entry name" value="Na, k-atpase alpha subunit"/>
    <property type="match status" value="1"/>
</dbReference>
<evidence type="ECO:0000313" key="10">
    <source>
        <dbReference type="RefSeq" id="XP_016931163.3"/>
    </source>
</evidence>
<dbReference type="GO" id="GO:0001671">
    <property type="term" value="F:ATPase activator activity"/>
    <property type="evidence" value="ECO:0007669"/>
    <property type="project" value="TreeGrafter"/>
</dbReference>
<dbReference type="InterPro" id="IPR000402">
    <property type="entry name" value="Na/K_ATPase_sub_beta"/>
</dbReference>
<dbReference type="GO" id="GO:0030007">
    <property type="term" value="P:intracellular potassium ion homeostasis"/>
    <property type="evidence" value="ECO:0007669"/>
    <property type="project" value="TreeGrafter"/>
</dbReference>
<dbReference type="RefSeq" id="XP_016931163.3">
    <property type="nucleotide sequence ID" value="XM_017075674.4"/>
</dbReference>
<feature type="compositionally biased region" description="Basic and acidic residues" evidence="7">
    <location>
        <begin position="324"/>
        <end position="341"/>
    </location>
</feature>
<gene>
    <name evidence="10" type="primary">LOC108010747</name>
</gene>
<evidence type="ECO:0000256" key="5">
    <source>
        <dbReference type="ARBA" id="ARBA00022989"/>
    </source>
</evidence>
<comment type="subcellular location">
    <subcellularLocation>
        <location evidence="1">Membrane</location>
        <topology evidence="1">Single-pass type II membrane protein</topology>
    </subcellularLocation>
</comment>
<evidence type="ECO:0000256" key="1">
    <source>
        <dbReference type="ARBA" id="ARBA00004606"/>
    </source>
</evidence>
<dbReference type="GO" id="GO:0005890">
    <property type="term" value="C:sodium:potassium-exchanging ATPase complex"/>
    <property type="evidence" value="ECO:0007669"/>
    <property type="project" value="InterPro"/>
</dbReference>
<reference evidence="10" key="1">
    <citation type="submission" date="2025-08" db="UniProtKB">
        <authorList>
            <consortium name="RefSeq"/>
        </authorList>
    </citation>
    <scope>IDENTIFICATION</scope>
</reference>
<dbReference type="AlphaFoldDB" id="A0AB39ZAC6"/>
<evidence type="ECO:0000256" key="7">
    <source>
        <dbReference type="SAM" id="MobiDB-lite"/>
    </source>
</evidence>
<dbReference type="GO" id="GO:1990573">
    <property type="term" value="P:potassium ion import across plasma membrane"/>
    <property type="evidence" value="ECO:0007669"/>
    <property type="project" value="TreeGrafter"/>
</dbReference>
<keyword evidence="4" id="KW-0735">Signal-anchor</keyword>
<dbReference type="Pfam" id="PF00287">
    <property type="entry name" value="Na_K-ATPase"/>
    <property type="match status" value="1"/>
</dbReference>
<dbReference type="GO" id="GO:0036376">
    <property type="term" value="P:sodium ion export across plasma membrane"/>
    <property type="evidence" value="ECO:0007669"/>
    <property type="project" value="TreeGrafter"/>
</dbReference>
<evidence type="ECO:0000313" key="9">
    <source>
        <dbReference type="Proteomes" id="UP001652628"/>
    </source>
</evidence>
<feature type="transmembrane region" description="Helical" evidence="8">
    <location>
        <begin position="56"/>
        <end position="82"/>
    </location>
</feature>
<feature type="region of interest" description="Disordered" evidence="7">
    <location>
        <begin position="301"/>
        <end position="347"/>
    </location>
</feature>
<dbReference type="PANTHER" id="PTHR11523">
    <property type="entry name" value="SODIUM/POTASSIUM-DEPENDENT ATPASE BETA SUBUNIT"/>
    <property type="match status" value="1"/>
</dbReference>
<keyword evidence="5 8" id="KW-1133">Transmembrane helix</keyword>